<evidence type="ECO:0000313" key="3">
    <source>
        <dbReference type="Proteomes" id="UP000462055"/>
    </source>
</evidence>
<dbReference type="Proteomes" id="UP000462055">
    <property type="component" value="Unassembled WGS sequence"/>
</dbReference>
<dbReference type="Gene3D" id="3.40.50.261">
    <property type="entry name" value="Succinyl-CoA synthetase domains"/>
    <property type="match status" value="2"/>
</dbReference>
<proteinExistence type="predicted"/>
<dbReference type="InterPro" id="IPR013815">
    <property type="entry name" value="ATP_grasp_subdomain_1"/>
</dbReference>
<dbReference type="PANTHER" id="PTHR42793">
    <property type="entry name" value="COA BINDING DOMAIN CONTAINING PROTEIN"/>
    <property type="match status" value="1"/>
</dbReference>
<sequence>MRHVTADLDPFFFPRRIGLLGYSSNPARWGNRLLDTVARGGFEGEIVAVRPRIRPEGLASVDRLDERPLDLLVIAIPAEQVPDAVAEAREAGVRAVLIISAGFAEVGAAGRDLQRRVVEAAGDMPVMGPNCLGIVSGPASLRLSVNSHLSARTRPVAGPVAVLSQSGAVGHVLAGELDARGVGWSFYVSTGNEAVLGLGELGAYLLRRPEVRTLVLYVESLHDVEGYRRLGRIAAALGKAVVVLKTGISESSQRAALSHTAAVAGDFLLFEGLSGAEGITVVRDEEELVEAAYAAFAPAVLPERTRLGVVTVSGGIGALIADQVAGAGGVVPALGEGTQGLLREVYAGLASTANPVDLSGTFPVEAGSISALLDVLDAAPEVDAIIFGFAHGEQYLETFGKVLEHLGTLRKPAWFVWSGGAVTGLETAGPTGRLFDGVPRFARMFRTLPRRRAAIGSSPLPEGPTAPLLDAVSEARRRDVTVLTERIVSPLLAGLGIPSPRMAWAESPDALGAAVSEEALPGPWVLKVDDPGLPHRAKLGLVKLGLATAEELRAAAEEMARVCRTLDDPPSAPAFVVQHQEQGVAEFSVGAVRDPVFGPMIVVGPGGGAVEGDGERAASPVPLTPRGVADLHRAAESNAGAPVDPAAFAAIVEGVAAVLRIEEVAELDLNPVMVVGGGGLVAVDSLLVIA</sequence>
<dbReference type="Pfam" id="PF13607">
    <property type="entry name" value="Succ_CoA_lig"/>
    <property type="match status" value="1"/>
</dbReference>
<dbReference type="InterPro" id="IPR036291">
    <property type="entry name" value="NAD(P)-bd_dom_sf"/>
</dbReference>
<protein>
    <recommendedName>
        <fullName evidence="1">CoA-binding domain-containing protein</fullName>
    </recommendedName>
</protein>
<keyword evidence="3" id="KW-1185">Reference proteome</keyword>
<dbReference type="GO" id="GO:0005524">
    <property type="term" value="F:ATP binding"/>
    <property type="evidence" value="ECO:0007669"/>
    <property type="project" value="InterPro"/>
</dbReference>
<dbReference type="SUPFAM" id="SSF52210">
    <property type="entry name" value="Succinyl-CoA synthetase domains"/>
    <property type="match status" value="2"/>
</dbReference>
<evidence type="ECO:0000313" key="2">
    <source>
        <dbReference type="EMBL" id="MWA04878.1"/>
    </source>
</evidence>
<dbReference type="Gene3D" id="3.30.1490.20">
    <property type="entry name" value="ATP-grasp fold, A domain"/>
    <property type="match status" value="1"/>
</dbReference>
<dbReference type="SUPFAM" id="SSF51735">
    <property type="entry name" value="NAD(P)-binding Rossmann-fold domains"/>
    <property type="match status" value="1"/>
</dbReference>
<dbReference type="InterPro" id="IPR016102">
    <property type="entry name" value="Succinyl-CoA_synth-like"/>
</dbReference>
<dbReference type="AlphaFoldDB" id="A0A6I4MF93"/>
<gene>
    <name evidence="2" type="ORF">F8568_031820</name>
</gene>
<accession>A0A6I4MF93</accession>
<evidence type="ECO:0000259" key="1">
    <source>
        <dbReference type="SMART" id="SM00881"/>
    </source>
</evidence>
<dbReference type="Gene3D" id="3.40.50.720">
    <property type="entry name" value="NAD(P)-binding Rossmann-like Domain"/>
    <property type="match status" value="1"/>
</dbReference>
<dbReference type="Gene3D" id="3.30.470.20">
    <property type="entry name" value="ATP-grasp fold, B domain"/>
    <property type="match status" value="1"/>
</dbReference>
<dbReference type="Pfam" id="PF13549">
    <property type="entry name" value="ATP-grasp_5"/>
    <property type="match status" value="1"/>
</dbReference>
<dbReference type="InterPro" id="IPR003781">
    <property type="entry name" value="CoA-bd"/>
</dbReference>
<dbReference type="InterPro" id="IPR032875">
    <property type="entry name" value="Succ_CoA_lig_flav_dom"/>
</dbReference>
<comment type="caution">
    <text evidence="2">The sequence shown here is derived from an EMBL/GenBank/DDBJ whole genome shotgun (WGS) entry which is preliminary data.</text>
</comment>
<feature type="domain" description="CoA-binding" evidence="1">
    <location>
        <begin position="11"/>
        <end position="103"/>
    </location>
</feature>
<dbReference type="SUPFAM" id="SSF56059">
    <property type="entry name" value="Glutathione synthetase ATP-binding domain-like"/>
    <property type="match status" value="1"/>
</dbReference>
<name>A0A6I4MF93_9ACTN</name>
<dbReference type="PANTHER" id="PTHR42793:SF1">
    <property type="entry name" value="PEPTIDYL-LYSINE N-ACETYLTRANSFERASE PATZ"/>
    <property type="match status" value="1"/>
</dbReference>
<dbReference type="EMBL" id="WBMS02000031">
    <property type="protein sequence ID" value="MWA04878.1"/>
    <property type="molecule type" value="Genomic_DNA"/>
</dbReference>
<dbReference type="SMART" id="SM00881">
    <property type="entry name" value="CoA_binding"/>
    <property type="match status" value="1"/>
</dbReference>
<dbReference type="Pfam" id="PF13380">
    <property type="entry name" value="CoA_binding_2"/>
    <property type="match status" value="1"/>
</dbReference>
<organism evidence="2 3">
    <name type="scientific">Actinomadura physcomitrii</name>
    <dbReference type="NCBI Taxonomy" id="2650748"/>
    <lineage>
        <taxon>Bacteria</taxon>
        <taxon>Bacillati</taxon>
        <taxon>Actinomycetota</taxon>
        <taxon>Actinomycetes</taxon>
        <taxon>Streptosporangiales</taxon>
        <taxon>Thermomonosporaceae</taxon>
        <taxon>Actinomadura</taxon>
    </lineage>
</organism>
<reference evidence="2" key="1">
    <citation type="submission" date="2019-12" db="EMBL/GenBank/DDBJ databases">
        <title>Actinomadura physcomitrii sp. nov., a novel actinomycete isolated from moss [Physcomitrium sphaericum (Ludw) Fuernr].</title>
        <authorList>
            <person name="Zhuang X."/>
        </authorList>
    </citation>
    <scope>NUCLEOTIDE SEQUENCE [LARGE SCALE GENOMIC DNA]</scope>
    <source>
        <strain evidence="2">LD22</strain>
    </source>
</reference>